<dbReference type="InterPro" id="IPR036388">
    <property type="entry name" value="WH-like_DNA-bd_sf"/>
</dbReference>
<keyword evidence="8" id="KW-1185">Reference proteome</keyword>
<comment type="similarity">
    <text evidence="4">Belongs to the HSF family.</text>
</comment>
<dbReference type="InterPro" id="IPR036390">
    <property type="entry name" value="WH_DNA-bd_sf"/>
</dbReference>
<dbReference type="FunFam" id="1.10.10.10:FF:000479">
    <property type="entry name" value="Predicted protein"/>
    <property type="match status" value="1"/>
</dbReference>
<keyword evidence="3" id="KW-0539">Nucleus</keyword>
<protein>
    <submittedName>
        <fullName evidence="7">Shock factor protein</fullName>
    </submittedName>
</protein>
<name>A0A9N8D5G0_9STRA</name>
<dbReference type="GO" id="GO:0005634">
    <property type="term" value="C:nucleus"/>
    <property type="evidence" value="ECO:0007669"/>
    <property type="project" value="UniProtKB-SubCell"/>
</dbReference>
<evidence type="ECO:0000256" key="2">
    <source>
        <dbReference type="ARBA" id="ARBA00023125"/>
    </source>
</evidence>
<dbReference type="PANTHER" id="PTHR10015:SF206">
    <property type="entry name" value="HSF-TYPE DNA-BINDING DOMAIN-CONTAINING PROTEIN"/>
    <property type="match status" value="1"/>
</dbReference>
<dbReference type="GO" id="GO:0043565">
    <property type="term" value="F:sequence-specific DNA binding"/>
    <property type="evidence" value="ECO:0007669"/>
    <property type="project" value="InterPro"/>
</dbReference>
<dbReference type="SMART" id="SM00415">
    <property type="entry name" value="HSF"/>
    <property type="match status" value="1"/>
</dbReference>
<dbReference type="GO" id="GO:0003700">
    <property type="term" value="F:DNA-binding transcription factor activity"/>
    <property type="evidence" value="ECO:0007669"/>
    <property type="project" value="InterPro"/>
</dbReference>
<dbReference type="OrthoDB" id="47321at2759"/>
<comment type="caution">
    <text evidence="7">The sequence shown here is derived from an EMBL/GenBank/DDBJ whole genome shotgun (WGS) entry which is preliminary data.</text>
</comment>
<feature type="region of interest" description="Disordered" evidence="5">
    <location>
        <begin position="1"/>
        <end position="26"/>
    </location>
</feature>
<gene>
    <name evidence="7" type="ORF">SEMRO_9_G007240.1</name>
</gene>
<feature type="region of interest" description="Disordered" evidence="5">
    <location>
        <begin position="167"/>
        <end position="187"/>
    </location>
</feature>
<keyword evidence="2" id="KW-0238">DNA-binding</keyword>
<evidence type="ECO:0000259" key="6">
    <source>
        <dbReference type="SMART" id="SM00415"/>
    </source>
</evidence>
<dbReference type="PANTHER" id="PTHR10015">
    <property type="entry name" value="HEAT SHOCK TRANSCRIPTION FACTOR"/>
    <property type="match status" value="1"/>
</dbReference>
<evidence type="ECO:0000313" key="8">
    <source>
        <dbReference type="Proteomes" id="UP001153069"/>
    </source>
</evidence>
<evidence type="ECO:0000313" key="7">
    <source>
        <dbReference type="EMBL" id="CAB9496758.1"/>
    </source>
</evidence>
<feature type="compositionally biased region" description="Polar residues" evidence="5">
    <location>
        <begin position="1"/>
        <end position="13"/>
    </location>
</feature>
<dbReference type="Gene3D" id="1.10.10.10">
    <property type="entry name" value="Winged helix-like DNA-binding domain superfamily/Winged helix DNA-binding domain"/>
    <property type="match status" value="1"/>
</dbReference>
<evidence type="ECO:0000256" key="3">
    <source>
        <dbReference type="ARBA" id="ARBA00023242"/>
    </source>
</evidence>
<comment type="subcellular location">
    <subcellularLocation>
        <location evidence="1">Nucleus</location>
    </subcellularLocation>
</comment>
<dbReference type="SUPFAM" id="SSF46785">
    <property type="entry name" value="Winged helix' DNA-binding domain"/>
    <property type="match status" value="1"/>
</dbReference>
<reference evidence="7" key="1">
    <citation type="submission" date="2020-06" db="EMBL/GenBank/DDBJ databases">
        <authorList>
            <consortium name="Plant Systems Biology data submission"/>
        </authorList>
    </citation>
    <scope>NUCLEOTIDE SEQUENCE</scope>
    <source>
        <strain evidence="7">D6</strain>
    </source>
</reference>
<dbReference type="AlphaFoldDB" id="A0A9N8D5G0"/>
<dbReference type="Proteomes" id="UP001153069">
    <property type="component" value="Unassembled WGS sequence"/>
</dbReference>
<organism evidence="7 8">
    <name type="scientific">Seminavis robusta</name>
    <dbReference type="NCBI Taxonomy" id="568900"/>
    <lineage>
        <taxon>Eukaryota</taxon>
        <taxon>Sar</taxon>
        <taxon>Stramenopiles</taxon>
        <taxon>Ochrophyta</taxon>
        <taxon>Bacillariophyta</taxon>
        <taxon>Bacillariophyceae</taxon>
        <taxon>Bacillariophycidae</taxon>
        <taxon>Naviculales</taxon>
        <taxon>Naviculaceae</taxon>
        <taxon>Seminavis</taxon>
    </lineage>
</organism>
<dbReference type="Pfam" id="PF00447">
    <property type="entry name" value="HSF_DNA-bind"/>
    <property type="match status" value="1"/>
</dbReference>
<evidence type="ECO:0000256" key="1">
    <source>
        <dbReference type="ARBA" id="ARBA00004123"/>
    </source>
</evidence>
<proteinExistence type="inferred from homology"/>
<evidence type="ECO:0000256" key="5">
    <source>
        <dbReference type="SAM" id="MobiDB-lite"/>
    </source>
</evidence>
<dbReference type="EMBL" id="CAICTM010000009">
    <property type="protein sequence ID" value="CAB9496758.1"/>
    <property type="molecule type" value="Genomic_DNA"/>
</dbReference>
<sequence>MSSQQNSTMRPCQSSTSHYHDHSSDLQVPNVGAAEGACSNPPPEVSFPARLHYMLNELEKDGLSHIVSWQPHGRCFLVHDKKKFVDLVLRNWFRQSKYPSFQRQLNLYGFRRVTRGADKNGYFHELFLRQRPHLASRIQRVKVNGKGTRQASSPESEPNLYALPFLPPNPSQRAHGKEKSLTTIRSSSTPLSLQSLLPSALSSALPDLPRPPARACRQTSIPQDSVFRSWMAGGPPVVPLLIRETQRAAFEAALGPRRGSFSDRAASLRLPAATTGMAAQRLPAAPAWASTTAPQMADNVACTRQPWFQ</sequence>
<evidence type="ECO:0000256" key="4">
    <source>
        <dbReference type="RuleBase" id="RU004020"/>
    </source>
</evidence>
<accession>A0A9N8D5G0</accession>
<dbReference type="InterPro" id="IPR000232">
    <property type="entry name" value="HSF_DNA-bd"/>
</dbReference>
<feature type="domain" description="HSF-type DNA-binding" evidence="6">
    <location>
        <begin position="40"/>
        <end position="141"/>
    </location>
</feature>